<feature type="domain" description="Fumarate lyase N-terminal" evidence="5">
    <location>
        <begin position="82"/>
        <end position="413"/>
    </location>
</feature>
<organism evidence="7 8">
    <name type="scientific">Pseudovirgaria hyperparasitica</name>
    <dbReference type="NCBI Taxonomy" id="470096"/>
    <lineage>
        <taxon>Eukaryota</taxon>
        <taxon>Fungi</taxon>
        <taxon>Dikarya</taxon>
        <taxon>Ascomycota</taxon>
        <taxon>Pezizomycotina</taxon>
        <taxon>Dothideomycetes</taxon>
        <taxon>Dothideomycetes incertae sedis</taxon>
        <taxon>Acrospermales</taxon>
        <taxon>Acrospermaceae</taxon>
        <taxon>Pseudovirgaria</taxon>
    </lineage>
</organism>
<dbReference type="InterPro" id="IPR024083">
    <property type="entry name" value="Fumarase/histidase_N"/>
</dbReference>
<dbReference type="FunFam" id="1.10.40.30:FF:000002">
    <property type="entry name" value="Fumarate hydratase class II"/>
    <property type="match status" value="1"/>
</dbReference>
<evidence type="ECO:0000256" key="4">
    <source>
        <dbReference type="ARBA" id="ARBA00056821"/>
    </source>
</evidence>
<dbReference type="CDD" id="cd01362">
    <property type="entry name" value="Fumarase_classII"/>
    <property type="match status" value="1"/>
</dbReference>
<keyword evidence="8" id="KW-1185">Reference proteome</keyword>
<dbReference type="PANTHER" id="PTHR11444:SF1">
    <property type="entry name" value="FUMARATE HYDRATASE, MITOCHONDRIAL"/>
    <property type="match status" value="1"/>
</dbReference>
<dbReference type="PANTHER" id="PTHR11444">
    <property type="entry name" value="ASPARTATEAMMONIA/ARGININOSUCCINATE/ADENYLOSUCCINATE LYASE"/>
    <property type="match status" value="1"/>
</dbReference>
<dbReference type="Gene3D" id="1.20.200.10">
    <property type="entry name" value="Fumarase/aspartase (Central domain)"/>
    <property type="match status" value="1"/>
</dbReference>
<dbReference type="SUPFAM" id="SSF48557">
    <property type="entry name" value="L-aspartase-like"/>
    <property type="match status" value="1"/>
</dbReference>
<comment type="function">
    <text evidence="4">Catalyzes the reversible stereospecific interconversion of fumarate to L-malate. In mitochondrion, catalyzes the hydration of fumarate to L-malate in the tricarboxylic acid (TCA) cycle to facilitate a transition step in the production of energy in the form of NADH. In cytoplasm and nucleus, involved in DNA repair in response to DNA damage: following DNA double-strand breaks (DSBs), translocates from the cytosol to the nucleus and promotes DNA repair by catalyzing the dehydration of L-malate to fumarate.</text>
</comment>
<dbReference type="AlphaFoldDB" id="A0A6A6VSE2"/>
<dbReference type="GO" id="GO:0006108">
    <property type="term" value="P:malate metabolic process"/>
    <property type="evidence" value="ECO:0007669"/>
    <property type="project" value="TreeGrafter"/>
</dbReference>
<sequence length="537" mass="58156">MLRSVVPTARACRGGSSLAYVASSITPASRYIARGASSKLTARNSLITPRAITRSILVSQTRAFSATSNMSASTRAESDAFGEIQVESDKYWGAQTERSLGNFKINQPQDRMPPPLIRAFGILKGAAATVNLKFGLDPKIGQAIQQAAEEVASLKLIEHFPLVVWQTGSGTQSNMNANEVISNRAIEILGGTMGSKKPVHPNDHVNMSASSNDTFPTVMHIAAVLEFEEQLLPAMKSLRDALDKKSKQFEKIIKIGRTHLQDATPLTLGQEFSGYVTQLDFGMERVKSALPRLRMLAQGGTAVGTGINTFKGFAEGIAEEVTKMTGHEFITAPNKFEALAAHDAIVEAHGQLNTVATSLFKIAQDIRFLGSGPRCGLGELNLPENEPGSSIMPGKVNPTQCESLTMVCTQVFGNNAATTFAGSQGNFELNVFKPVMIHNLLHSSRILTDSMRSFEENLVVGLEANETRIKAILKESLMLVTCLNPVIGYDMASKVAKNAHKKGLTLKESAMELKALSEEDFDKYVRPELMIAPKEKS</sequence>
<dbReference type="GO" id="GO:0005739">
    <property type="term" value="C:mitochondrion"/>
    <property type="evidence" value="ECO:0007669"/>
    <property type="project" value="TreeGrafter"/>
</dbReference>
<accession>A0A6A6VSE2</accession>
<dbReference type="InterPro" id="IPR022761">
    <property type="entry name" value="Fumarate_lyase_N"/>
</dbReference>
<dbReference type="Pfam" id="PF00206">
    <property type="entry name" value="Lyase_1"/>
    <property type="match status" value="1"/>
</dbReference>
<dbReference type="GO" id="GO:0004333">
    <property type="term" value="F:fumarate hydratase activity"/>
    <property type="evidence" value="ECO:0007669"/>
    <property type="project" value="UniProtKB-EC"/>
</dbReference>
<dbReference type="OrthoDB" id="1738025at2759"/>
<dbReference type="Gene3D" id="1.10.40.30">
    <property type="entry name" value="Fumarase/aspartase (C-terminal domain)"/>
    <property type="match status" value="1"/>
</dbReference>
<dbReference type="GO" id="GO:0006099">
    <property type="term" value="P:tricarboxylic acid cycle"/>
    <property type="evidence" value="ECO:0007669"/>
    <property type="project" value="InterPro"/>
</dbReference>
<dbReference type="RefSeq" id="XP_033595963.1">
    <property type="nucleotide sequence ID" value="XM_033744883.1"/>
</dbReference>
<evidence type="ECO:0000313" key="8">
    <source>
        <dbReference type="Proteomes" id="UP000799437"/>
    </source>
</evidence>
<dbReference type="HAMAP" id="MF_00743">
    <property type="entry name" value="FumaraseC"/>
    <property type="match status" value="1"/>
</dbReference>
<protein>
    <recommendedName>
        <fullName evidence="2">fumarate hydratase</fullName>
        <ecNumber evidence="2">4.2.1.2</ecNumber>
    </recommendedName>
</protein>
<dbReference type="InterPro" id="IPR018951">
    <property type="entry name" value="Fumarase_C_C"/>
</dbReference>
<dbReference type="GeneID" id="54485937"/>
<evidence type="ECO:0000256" key="1">
    <source>
        <dbReference type="ARBA" id="ARBA00009084"/>
    </source>
</evidence>
<dbReference type="Gene3D" id="1.10.275.10">
    <property type="entry name" value="Fumarase/aspartase (N-terminal domain)"/>
    <property type="match status" value="1"/>
</dbReference>
<evidence type="ECO:0000259" key="6">
    <source>
        <dbReference type="Pfam" id="PF10415"/>
    </source>
</evidence>
<gene>
    <name evidence="7" type="ORF">EJ05DRAFT_480507</name>
</gene>
<name>A0A6A6VSE2_9PEZI</name>
<dbReference type="FunFam" id="1.20.200.10:FF:000001">
    <property type="entry name" value="Fumarate hydratase, mitochondrial"/>
    <property type="match status" value="1"/>
</dbReference>
<dbReference type="EMBL" id="ML996584">
    <property type="protein sequence ID" value="KAF2753512.1"/>
    <property type="molecule type" value="Genomic_DNA"/>
</dbReference>
<dbReference type="PRINTS" id="PR00149">
    <property type="entry name" value="FUMRATELYASE"/>
</dbReference>
<proteinExistence type="inferred from homology"/>
<reference evidence="7" key="1">
    <citation type="journal article" date="2020" name="Stud. Mycol.">
        <title>101 Dothideomycetes genomes: a test case for predicting lifestyles and emergence of pathogens.</title>
        <authorList>
            <person name="Haridas S."/>
            <person name="Albert R."/>
            <person name="Binder M."/>
            <person name="Bloem J."/>
            <person name="Labutti K."/>
            <person name="Salamov A."/>
            <person name="Andreopoulos B."/>
            <person name="Baker S."/>
            <person name="Barry K."/>
            <person name="Bills G."/>
            <person name="Bluhm B."/>
            <person name="Cannon C."/>
            <person name="Castanera R."/>
            <person name="Culley D."/>
            <person name="Daum C."/>
            <person name="Ezra D."/>
            <person name="Gonzalez J."/>
            <person name="Henrissat B."/>
            <person name="Kuo A."/>
            <person name="Liang C."/>
            <person name="Lipzen A."/>
            <person name="Lutzoni F."/>
            <person name="Magnuson J."/>
            <person name="Mondo S."/>
            <person name="Nolan M."/>
            <person name="Ohm R."/>
            <person name="Pangilinan J."/>
            <person name="Park H.-J."/>
            <person name="Ramirez L."/>
            <person name="Alfaro M."/>
            <person name="Sun H."/>
            <person name="Tritt A."/>
            <person name="Yoshinaga Y."/>
            <person name="Zwiers L.-H."/>
            <person name="Turgeon B."/>
            <person name="Goodwin S."/>
            <person name="Spatafora J."/>
            <person name="Crous P."/>
            <person name="Grigoriev I."/>
        </authorList>
    </citation>
    <scope>NUCLEOTIDE SEQUENCE</scope>
    <source>
        <strain evidence="7">CBS 121739</strain>
    </source>
</reference>
<keyword evidence="3" id="KW-0456">Lyase</keyword>
<evidence type="ECO:0000256" key="2">
    <source>
        <dbReference type="ARBA" id="ARBA00012921"/>
    </source>
</evidence>
<dbReference type="GO" id="GO:0006106">
    <property type="term" value="P:fumarate metabolic process"/>
    <property type="evidence" value="ECO:0007669"/>
    <property type="project" value="InterPro"/>
</dbReference>
<evidence type="ECO:0000256" key="3">
    <source>
        <dbReference type="ARBA" id="ARBA00023239"/>
    </source>
</evidence>
<dbReference type="InterPro" id="IPR000362">
    <property type="entry name" value="Fumarate_lyase_fam"/>
</dbReference>
<comment type="similarity">
    <text evidence="1">Belongs to the class-II fumarase/aspartase family. Fumarase subfamily.</text>
</comment>
<evidence type="ECO:0000259" key="5">
    <source>
        <dbReference type="Pfam" id="PF00206"/>
    </source>
</evidence>
<dbReference type="FunFam" id="1.10.275.10:FF:000001">
    <property type="entry name" value="Fumarate hydratase, mitochondrial"/>
    <property type="match status" value="1"/>
</dbReference>
<dbReference type="Proteomes" id="UP000799437">
    <property type="component" value="Unassembled WGS sequence"/>
</dbReference>
<dbReference type="NCBIfam" id="TIGR00979">
    <property type="entry name" value="fumC_II"/>
    <property type="match status" value="1"/>
</dbReference>
<dbReference type="PROSITE" id="PS00163">
    <property type="entry name" value="FUMARATE_LYASES"/>
    <property type="match status" value="1"/>
</dbReference>
<dbReference type="InterPro" id="IPR005677">
    <property type="entry name" value="Fum_hydII"/>
</dbReference>
<dbReference type="InterPro" id="IPR008948">
    <property type="entry name" value="L-Aspartase-like"/>
</dbReference>
<feature type="domain" description="Fumarase C C-terminal" evidence="6">
    <location>
        <begin position="479"/>
        <end position="531"/>
    </location>
</feature>
<dbReference type="EC" id="4.2.1.2" evidence="2"/>
<dbReference type="InterPro" id="IPR020557">
    <property type="entry name" value="Fumarate_lyase_CS"/>
</dbReference>
<dbReference type="Pfam" id="PF10415">
    <property type="entry name" value="FumaraseC_C"/>
    <property type="match status" value="1"/>
</dbReference>
<evidence type="ECO:0000313" key="7">
    <source>
        <dbReference type="EMBL" id="KAF2753512.1"/>
    </source>
</evidence>